<keyword evidence="1" id="KW-0378">Hydrolase</keyword>
<reference evidence="1" key="1">
    <citation type="submission" date="2022-08" db="EMBL/GenBank/DDBJ databases">
        <title>Novel Bdellovibrio Species Isolated from Svalbard: Designation Bdellovibrio svalbardensis.</title>
        <authorList>
            <person name="Mitchell R.J."/>
            <person name="Choi S.Y."/>
        </authorList>
    </citation>
    <scope>NUCLEOTIDE SEQUENCE</scope>
    <source>
        <strain evidence="1">PAP01</strain>
    </source>
</reference>
<proteinExistence type="predicted"/>
<comment type="caution">
    <text evidence="1">The sequence shown here is derived from an EMBL/GenBank/DDBJ whole genome shotgun (WGS) entry which is preliminary data.</text>
</comment>
<evidence type="ECO:0000313" key="1">
    <source>
        <dbReference type="EMBL" id="MDG0818113.1"/>
    </source>
</evidence>
<keyword evidence="1" id="KW-0449">Lipoprotein</keyword>
<keyword evidence="1" id="KW-0645">Protease</keyword>
<dbReference type="RefSeq" id="WP_277579588.1">
    <property type="nucleotide sequence ID" value="NZ_JANRMI010000006.1"/>
</dbReference>
<keyword evidence="1" id="KW-0482">Metalloprotease</keyword>
<dbReference type="GO" id="GO:0008237">
    <property type="term" value="F:metallopeptidase activity"/>
    <property type="evidence" value="ECO:0007669"/>
    <property type="project" value="UniProtKB-KW"/>
</dbReference>
<evidence type="ECO:0000313" key="2">
    <source>
        <dbReference type="Proteomes" id="UP001152321"/>
    </source>
</evidence>
<protein>
    <submittedName>
        <fullName evidence="1">DUF6279 family lipoprotein</fullName>
    </submittedName>
</protein>
<dbReference type="PROSITE" id="PS51257">
    <property type="entry name" value="PROKAR_LIPOPROTEIN"/>
    <property type="match status" value="1"/>
</dbReference>
<keyword evidence="2" id="KW-1185">Reference proteome</keyword>
<dbReference type="Proteomes" id="UP001152321">
    <property type="component" value="Unassembled WGS sequence"/>
</dbReference>
<name>A0ABT6DMV6_9BACT</name>
<dbReference type="Pfam" id="PF19795">
    <property type="entry name" value="DUF6279"/>
    <property type="match status" value="1"/>
</dbReference>
<dbReference type="InterPro" id="IPR016875">
    <property type="entry name" value="UCP028200"/>
</dbReference>
<gene>
    <name evidence="1" type="ORF">NWE73_17150</name>
</gene>
<dbReference type="PIRSF" id="PIRSF028200">
    <property type="entry name" value="UCP028200"/>
    <property type="match status" value="1"/>
</dbReference>
<organism evidence="1 2">
    <name type="scientific">Bdellovibrio svalbardensis</name>
    <dbReference type="NCBI Taxonomy" id="2972972"/>
    <lineage>
        <taxon>Bacteria</taxon>
        <taxon>Pseudomonadati</taxon>
        <taxon>Bdellovibrionota</taxon>
        <taxon>Bdellovibrionia</taxon>
        <taxon>Bdellovibrionales</taxon>
        <taxon>Pseudobdellovibrionaceae</taxon>
        <taxon>Bdellovibrio</taxon>
    </lineage>
</organism>
<dbReference type="EMBL" id="JANRMI010000006">
    <property type="protein sequence ID" value="MDG0818113.1"/>
    <property type="molecule type" value="Genomic_DNA"/>
</dbReference>
<accession>A0ABT6DMV6</accession>
<sequence>MNRVLLCLCLSFVFLTGCSRLDIAFRWADTYIASKVDDYFDISSKQSKELKNDINKDLQAIRTEVLPTWIERLKGIQKEVNDGPLSEDRVSFYFALFLKDIEQINSKFSDTAVDFIATTNPEQITYFTKAFHKKNMEDLEKFQDKAKFKSEYRDKYIDWFEMFIGSLNKEQKNMLEESLNTSPFPADLKVKNKEFVFQKFLRETSSTEQMKAFVKNYYSNPESYDLPEYREALAKYQKDMQKLVAQVLSTLTPEQKSSLKENLSEKIAQLHRIATRS</sequence>